<keyword evidence="2 3" id="KW-0067">ATP-binding</keyword>
<dbReference type="SUPFAM" id="SSF52980">
    <property type="entry name" value="Restriction endonuclease-like"/>
    <property type="match status" value="1"/>
</dbReference>
<evidence type="ECO:0000313" key="6">
    <source>
        <dbReference type="Proteomes" id="UP000229371"/>
    </source>
</evidence>
<dbReference type="InterPro" id="IPR011335">
    <property type="entry name" value="Restrct_endonuc-II-like"/>
</dbReference>
<dbReference type="InterPro" id="IPR011856">
    <property type="entry name" value="tRNA_endonuc-like_dom_sf"/>
</dbReference>
<dbReference type="PROSITE" id="PS51161">
    <property type="entry name" value="ATP_CONE"/>
    <property type="match status" value="1"/>
</dbReference>
<evidence type="ECO:0000259" key="4">
    <source>
        <dbReference type="PROSITE" id="PS51161"/>
    </source>
</evidence>
<evidence type="ECO:0000256" key="2">
    <source>
        <dbReference type="ARBA" id="ARBA00022840"/>
    </source>
</evidence>
<organism evidence="5 6">
    <name type="scientific">bacterium (Candidatus Gribaldobacteria) CG_4_10_14_0_8_um_filter_33_9</name>
    <dbReference type="NCBI Taxonomy" id="2014266"/>
    <lineage>
        <taxon>Bacteria</taxon>
        <taxon>Candidatus Gribaldobacteria</taxon>
    </lineage>
</organism>
<evidence type="ECO:0000256" key="3">
    <source>
        <dbReference type="PROSITE-ProRule" id="PRU00492"/>
    </source>
</evidence>
<dbReference type="AlphaFoldDB" id="A0A2M7RMG6"/>
<proteinExistence type="predicted"/>
<evidence type="ECO:0000256" key="1">
    <source>
        <dbReference type="ARBA" id="ARBA00022741"/>
    </source>
</evidence>
<evidence type="ECO:0000313" key="5">
    <source>
        <dbReference type="EMBL" id="PIZ00685.1"/>
    </source>
</evidence>
<dbReference type="Proteomes" id="UP000229371">
    <property type="component" value="Unassembled WGS sequence"/>
</dbReference>
<dbReference type="GO" id="GO:0005524">
    <property type="term" value="F:ATP binding"/>
    <property type="evidence" value="ECO:0007669"/>
    <property type="project" value="UniProtKB-UniRule"/>
</dbReference>
<dbReference type="GO" id="GO:0003676">
    <property type="term" value="F:nucleic acid binding"/>
    <property type="evidence" value="ECO:0007669"/>
    <property type="project" value="InterPro"/>
</dbReference>
<dbReference type="InterPro" id="IPR005144">
    <property type="entry name" value="ATP-cone_dom"/>
</dbReference>
<dbReference type="Gene3D" id="3.40.1350.10">
    <property type="match status" value="1"/>
</dbReference>
<accession>A0A2M7RMG6</accession>
<name>A0A2M7RMG6_9BACT</name>
<feature type="domain" description="ATP-cone" evidence="4">
    <location>
        <begin position="1"/>
        <end position="86"/>
    </location>
</feature>
<dbReference type="EMBL" id="PFMI01000050">
    <property type="protein sequence ID" value="PIZ00685.1"/>
    <property type="molecule type" value="Genomic_DNA"/>
</dbReference>
<keyword evidence="1 3" id="KW-0547">Nucleotide-binding</keyword>
<sequence length="283" mass="32514">MKKNCFVINLKGEEESFSFKKVYQSAKRAGGSEVLAKTIAGNVQKNVYPGIKTSEIFRKVKNLLNKEDSSAAMKFSLKKAIQKLGPTGFVFEKYVAAILRNSGFDVKINQYLQGFCLKYEIDFWAQKENLLYIGECKYRNLLQEGVIHSNVALSNFARFMDIKDGNFVKQEKFKNCEIKTILVTNAKFSLDAIRFSLCRNVDLLGWRYPKDRGLEYFIETKNLYPITILPSLNNHLAEIFISKNIMLVKDLLKLDISKFSKENKMPLDCLENLVKQGKNLLKI</sequence>
<comment type="caution">
    <text evidence="5">The sequence shown here is derived from an EMBL/GenBank/DDBJ whole genome shotgun (WGS) entry which is preliminary data.</text>
</comment>
<reference evidence="6" key="1">
    <citation type="submission" date="2017-09" db="EMBL/GenBank/DDBJ databases">
        <title>Depth-based differentiation of microbial function through sediment-hosted aquifers and enrichment of novel symbionts in the deep terrestrial subsurface.</title>
        <authorList>
            <person name="Probst A.J."/>
            <person name="Ladd B."/>
            <person name="Jarett J.K."/>
            <person name="Geller-Mcgrath D.E."/>
            <person name="Sieber C.M.K."/>
            <person name="Emerson J.B."/>
            <person name="Anantharaman K."/>
            <person name="Thomas B.C."/>
            <person name="Malmstrom R."/>
            <person name="Stieglmeier M."/>
            <person name="Klingl A."/>
            <person name="Woyke T."/>
            <person name="Ryan C.M."/>
            <person name="Banfield J.F."/>
        </authorList>
    </citation>
    <scope>NUCLEOTIDE SEQUENCE [LARGE SCALE GENOMIC DNA]</scope>
</reference>
<gene>
    <name evidence="5" type="ORF">COY61_01900</name>
</gene>
<protein>
    <recommendedName>
        <fullName evidence="4">ATP-cone domain-containing protein</fullName>
    </recommendedName>
</protein>